<reference evidence="4 7" key="2">
    <citation type="submission" date="2021-03" db="EMBL/GenBank/DDBJ databases">
        <title>Whole genome shotgun sequence of Salinispora arenicola NBRC 105043.</title>
        <authorList>
            <person name="Komaki H."/>
            <person name="Tamura T."/>
        </authorList>
    </citation>
    <scope>NUCLEOTIDE SEQUENCE [LARGE SCALE GENOMIC DNA]</scope>
    <source>
        <strain evidence="4 7">NBRC 105043</strain>
    </source>
</reference>
<evidence type="ECO:0000313" key="6">
    <source>
        <dbReference type="Proteomes" id="UP000315983"/>
    </source>
</evidence>
<dbReference type="RefSeq" id="WP_016814198.1">
    <property type="nucleotide sequence ID" value="NZ_BOQM01000009.1"/>
</dbReference>
<protein>
    <submittedName>
        <fullName evidence="5">Tetracycline repressor-like protein</fullName>
    </submittedName>
</protein>
<proteinExistence type="predicted"/>
<name>A0A542XKL6_SALAC</name>
<comment type="caution">
    <text evidence="5">The sequence shown here is derived from an EMBL/GenBank/DDBJ whole genome shotgun (WGS) entry which is preliminary data.</text>
</comment>
<organism evidence="5 6">
    <name type="scientific">Salinispora arenicola</name>
    <dbReference type="NCBI Taxonomy" id="168697"/>
    <lineage>
        <taxon>Bacteria</taxon>
        <taxon>Bacillati</taxon>
        <taxon>Actinomycetota</taxon>
        <taxon>Actinomycetes</taxon>
        <taxon>Micromonosporales</taxon>
        <taxon>Micromonosporaceae</taxon>
        <taxon>Salinispora</taxon>
    </lineage>
</organism>
<dbReference type="EMBL" id="BOQM01000009">
    <property type="protein sequence ID" value="GIM84184.1"/>
    <property type="molecule type" value="Genomic_DNA"/>
</dbReference>
<evidence type="ECO:0000256" key="2">
    <source>
        <dbReference type="ARBA" id="ARBA00023163"/>
    </source>
</evidence>
<dbReference type="EMBL" id="VFOL01000001">
    <property type="protein sequence ID" value="TQL36366.1"/>
    <property type="molecule type" value="Genomic_DNA"/>
</dbReference>
<keyword evidence="1" id="KW-0805">Transcription regulation</keyword>
<evidence type="ECO:0000313" key="5">
    <source>
        <dbReference type="EMBL" id="TQL36366.1"/>
    </source>
</evidence>
<sequence length="230" mass="24875">MPKPSSPPFHVGLTPARITDVAVDLTRESHLFGWSIRDLAGRLDVAPSVVYHHIGGKDRIARHVVERVLETLAPPPASPDWQTWFRELLNSIYPAVSAHPGVAKWLLMHGPPTIPSVIPVVDTGISVLQHAGFGDRTGLAYAALLNNAMLSVSIGDERLVHEDDGPRDHAALMEEFRLATADSPGVAVLTEVLITPFTEGDSVAARQREAYYRFVNDVTIAGLAVMLTGA</sequence>
<dbReference type="SUPFAM" id="SSF48498">
    <property type="entry name" value="Tetracyclin repressor-like, C-terminal domain"/>
    <property type="match status" value="1"/>
</dbReference>
<dbReference type="SUPFAM" id="SSF46689">
    <property type="entry name" value="Homeodomain-like"/>
    <property type="match status" value="1"/>
</dbReference>
<dbReference type="GeneID" id="93770756"/>
<dbReference type="GO" id="GO:0045892">
    <property type="term" value="P:negative regulation of DNA-templated transcription"/>
    <property type="evidence" value="ECO:0007669"/>
    <property type="project" value="InterPro"/>
</dbReference>
<dbReference type="InterPro" id="IPR001387">
    <property type="entry name" value="Cro/C1-type_HTH"/>
</dbReference>
<keyword evidence="7" id="KW-1185">Reference proteome</keyword>
<dbReference type="CDD" id="cd00093">
    <property type="entry name" value="HTH_XRE"/>
    <property type="match status" value="1"/>
</dbReference>
<evidence type="ECO:0000259" key="3">
    <source>
        <dbReference type="Pfam" id="PF02909"/>
    </source>
</evidence>
<dbReference type="InterPro" id="IPR036271">
    <property type="entry name" value="Tet_transcr_reg_TetR-rel_C_sf"/>
</dbReference>
<evidence type="ECO:0000256" key="1">
    <source>
        <dbReference type="ARBA" id="ARBA00023015"/>
    </source>
</evidence>
<feature type="domain" description="Tetracycline repressor TetR C-terminal" evidence="3">
    <location>
        <begin position="76"/>
        <end position="190"/>
    </location>
</feature>
<dbReference type="AlphaFoldDB" id="A0A542XKL6"/>
<dbReference type="InterPro" id="IPR004111">
    <property type="entry name" value="Repressor_TetR_C"/>
</dbReference>
<dbReference type="Gene3D" id="1.10.357.10">
    <property type="entry name" value="Tetracycline Repressor, domain 2"/>
    <property type="match status" value="1"/>
</dbReference>
<reference evidence="5 6" key="1">
    <citation type="submission" date="2019-06" db="EMBL/GenBank/DDBJ databases">
        <title>Sequencing the genomes of 1000 actinobacteria strains.</title>
        <authorList>
            <person name="Klenk H.-P."/>
        </authorList>
    </citation>
    <scope>NUCLEOTIDE SEQUENCE [LARGE SCALE GENOMIC DNA]</scope>
    <source>
        <strain evidence="5 6">DSM 44819</strain>
    </source>
</reference>
<dbReference type="Pfam" id="PF02909">
    <property type="entry name" value="TetR_C_1"/>
    <property type="match status" value="1"/>
</dbReference>
<dbReference type="Proteomes" id="UP000677457">
    <property type="component" value="Unassembled WGS sequence"/>
</dbReference>
<gene>
    <name evidence="5" type="ORF">FB564_1455</name>
    <name evidence="4" type="ORF">Sar04_16090</name>
</gene>
<evidence type="ECO:0000313" key="7">
    <source>
        <dbReference type="Proteomes" id="UP000677457"/>
    </source>
</evidence>
<dbReference type="InterPro" id="IPR009057">
    <property type="entry name" value="Homeodomain-like_sf"/>
</dbReference>
<dbReference type="Proteomes" id="UP000315983">
    <property type="component" value="Unassembled WGS sequence"/>
</dbReference>
<keyword evidence="2" id="KW-0804">Transcription</keyword>
<evidence type="ECO:0000313" key="4">
    <source>
        <dbReference type="EMBL" id="GIM84184.1"/>
    </source>
</evidence>
<accession>A0A542XKL6</accession>